<evidence type="ECO:0000256" key="1">
    <source>
        <dbReference type="SAM" id="MobiDB-lite"/>
    </source>
</evidence>
<name>A0A183G0U5_HELPZ</name>
<protein>
    <submittedName>
        <fullName evidence="4">WAPL domain-containing protein</fullName>
    </submittedName>
</protein>
<feature type="compositionally biased region" description="Low complexity" evidence="1">
    <location>
        <begin position="509"/>
        <end position="521"/>
    </location>
</feature>
<organism evidence="3 4">
    <name type="scientific">Heligmosomoides polygyrus</name>
    <name type="common">Parasitic roundworm</name>
    <dbReference type="NCBI Taxonomy" id="6339"/>
    <lineage>
        <taxon>Eukaryota</taxon>
        <taxon>Metazoa</taxon>
        <taxon>Ecdysozoa</taxon>
        <taxon>Nematoda</taxon>
        <taxon>Chromadorea</taxon>
        <taxon>Rhabditida</taxon>
        <taxon>Rhabditina</taxon>
        <taxon>Rhabditomorpha</taxon>
        <taxon>Strongyloidea</taxon>
        <taxon>Heligmosomidae</taxon>
        <taxon>Heligmosomoides</taxon>
    </lineage>
</organism>
<evidence type="ECO:0000313" key="3">
    <source>
        <dbReference type="Proteomes" id="UP000050761"/>
    </source>
</evidence>
<sequence length="521" mass="58637">MKLLARYLYGSGGEVEDDSLALKTFKMFAAFIQAAGDLHDPDKNISMTEKAWLRAVAGSSLLKLCYIQKYSQMVGIDLFATLATLMIDSADCVRSYFVRRLNKGILRNRLTVEYLALFSLTGLVTASSSDEEQAVRMYREQCRGFLISAINRRRSLIQSAGFSPMYLPYHQPEYSVAYSIWLLAQQPMLTTHSDLPSLAALQECLWFVMEAFLAKKENTDFEFIYRLLQDIKESNDAHFEKRRKQGELGQAEVKMWALADLGMLMLTYRAKVTIRHEPRKPLLSSRFFVRDKNTEHSRTVYAPHELIEDEKERNGKLPTDEKRRFLNATSNTSKRGAGASKNTTKLRRGRANTGKEVDRGDVLSSPEITTVSKQTNRKPLQVEQESVAVEEKVKREGKKPPVTPKLSRKRTSSPVNNDIVIGSVSTNGVAKENGKSPRKTRVSSLEQFPDGIDFSPITSTGARVTKGKTRPIPISTSTPMPHIPAKSKAAVRKRTKRDSSSQPTDDLEQQPQQKKPLAPLT</sequence>
<dbReference type="Pfam" id="PF20168">
    <property type="entry name" value="PDS5"/>
    <property type="match status" value="1"/>
</dbReference>
<dbReference type="AlphaFoldDB" id="A0A183G0U5"/>
<keyword evidence="3" id="KW-1185">Reference proteome</keyword>
<evidence type="ECO:0000313" key="4">
    <source>
        <dbReference type="WBParaSite" id="HPBE_0001474101-mRNA-1"/>
    </source>
</evidence>
<dbReference type="EMBL" id="UZAH01028509">
    <property type="protein sequence ID" value="VDP00628.1"/>
    <property type="molecule type" value="Genomic_DNA"/>
</dbReference>
<reference evidence="4" key="2">
    <citation type="submission" date="2019-09" db="UniProtKB">
        <authorList>
            <consortium name="WormBaseParasite"/>
        </authorList>
    </citation>
    <scope>IDENTIFICATION</scope>
</reference>
<feature type="compositionally biased region" description="Basic and acidic residues" evidence="1">
    <location>
        <begin position="310"/>
        <end position="324"/>
    </location>
</feature>
<gene>
    <name evidence="2" type="ORF">HPBE_LOCUS14742</name>
</gene>
<proteinExistence type="predicted"/>
<reference evidence="2 3" key="1">
    <citation type="submission" date="2018-11" db="EMBL/GenBank/DDBJ databases">
        <authorList>
            <consortium name="Pathogen Informatics"/>
        </authorList>
    </citation>
    <scope>NUCLEOTIDE SEQUENCE [LARGE SCALE GENOMIC DNA]</scope>
</reference>
<feature type="compositionally biased region" description="Polar residues" evidence="1">
    <location>
        <begin position="366"/>
        <end position="378"/>
    </location>
</feature>
<evidence type="ECO:0000313" key="2">
    <source>
        <dbReference type="EMBL" id="VDP00628.1"/>
    </source>
</evidence>
<dbReference type="WBParaSite" id="HPBE_0001474101-mRNA-1">
    <property type="protein sequence ID" value="HPBE_0001474101-mRNA-1"/>
    <property type="gene ID" value="HPBE_0001474101"/>
</dbReference>
<accession>A0A183G0U5</accession>
<feature type="region of interest" description="Disordered" evidence="1">
    <location>
        <begin position="300"/>
        <end position="521"/>
    </location>
</feature>
<accession>A0A3P8AUN0</accession>
<dbReference type="OrthoDB" id="200660at2759"/>
<dbReference type="Proteomes" id="UP000050761">
    <property type="component" value="Unassembled WGS sequence"/>
</dbReference>